<evidence type="ECO:0000313" key="2">
    <source>
        <dbReference type="Proteomes" id="UP000011777"/>
    </source>
</evidence>
<protein>
    <submittedName>
        <fullName evidence="1">Alcohol dehydrogenase zinc-binding domain protein</fullName>
    </submittedName>
</protein>
<comment type="caution">
    <text evidence="1">The sequence shown here is derived from an EMBL/GenBank/DDBJ whole genome shotgun (WGS) entry which is preliminary data.</text>
</comment>
<dbReference type="Proteomes" id="UP000011777">
    <property type="component" value="Unassembled WGS sequence"/>
</dbReference>
<keyword evidence="2" id="KW-1185">Reference proteome</keyword>
<name>M3JU17_CANMX</name>
<dbReference type="EMBL" id="AOGT01002034">
    <property type="protein sequence ID" value="EMG46365.1"/>
    <property type="molecule type" value="Genomic_DNA"/>
</dbReference>
<evidence type="ECO:0000313" key="1">
    <source>
        <dbReference type="EMBL" id="EMG46365.1"/>
    </source>
</evidence>
<reference evidence="1 2" key="1">
    <citation type="submission" date="2013-02" db="EMBL/GenBank/DDBJ databases">
        <title>Genome sequence of Candida maltosa Xu316, a potential industrial strain for xylitol and ethanol production.</title>
        <authorList>
            <person name="Yu J."/>
            <person name="Wang Q."/>
            <person name="Geng X."/>
            <person name="Bao W."/>
            <person name="He P."/>
            <person name="Cai J."/>
        </authorList>
    </citation>
    <scope>NUCLEOTIDE SEQUENCE [LARGE SCALE GENOMIC DNA]</scope>
    <source>
        <strain evidence="2">Xu316</strain>
    </source>
</reference>
<accession>M3JU17</accession>
<proteinExistence type="predicted"/>
<organism evidence="1 2">
    <name type="scientific">Candida maltosa (strain Xu316)</name>
    <name type="common">Yeast</name>
    <dbReference type="NCBI Taxonomy" id="1245528"/>
    <lineage>
        <taxon>Eukaryota</taxon>
        <taxon>Fungi</taxon>
        <taxon>Dikarya</taxon>
        <taxon>Ascomycota</taxon>
        <taxon>Saccharomycotina</taxon>
        <taxon>Pichiomycetes</taxon>
        <taxon>Debaryomycetaceae</taxon>
        <taxon>Candida/Lodderomyces clade</taxon>
        <taxon>Candida</taxon>
    </lineage>
</organism>
<sequence length="74" mass="8570">MSRADIVYFITVHVPAQEKNKVGRKIAASFNEDAKLPNPKLNDKKLKWGCNCSGSFWNSFRLYMPEKLRIIVQK</sequence>
<dbReference type="HOGENOM" id="CLU_2687577_0_0_1"/>
<gene>
    <name evidence="1" type="ORF">G210_3385</name>
</gene>
<dbReference type="AlphaFoldDB" id="M3JU17"/>